<protein>
    <submittedName>
        <fullName evidence="1">Uncharacterized protein</fullName>
    </submittedName>
</protein>
<proteinExistence type="predicted"/>
<evidence type="ECO:0000313" key="2">
    <source>
        <dbReference type="Proteomes" id="UP000008461"/>
    </source>
</evidence>
<reference evidence="1 2" key="1">
    <citation type="journal article" date="2011" name="Stand. Genomic Sci.">
        <title>Complete genome sequence of Haliscomenobacter hydrossis type strain (O).</title>
        <authorList>
            <consortium name="US DOE Joint Genome Institute (JGI-PGF)"/>
            <person name="Daligault H."/>
            <person name="Lapidus A."/>
            <person name="Zeytun A."/>
            <person name="Nolan M."/>
            <person name="Lucas S."/>
            <person name="Del Rio T.G."/>
            <person name="Tice H."/>
            <person name="Cheng J.F."/>
            <person name="Tapia R."/>
            <person name="Han C."/>
            <person name="Goodwin L."/>
            <person name="Pitluck S."/>
            <person name="Liolios K."/>
            <person name="Pagani I."/>
            <person name="Ivanova N."/>
            <person name="Huntemann M."/>
            <person name="Mavromatis K."/>
            <person name="Mikhailova N."/>
            <person name="Pati A."/>
            <person name="Chen A."/>
            <person name="Palaniappan K."/>
            <person name="Land M."/>
            <person name="Hauser L."/>
            <person name="Brambilla E.M."/>
            <person name="Rohde M."/>
            <person name="Verbarg S."/>
            <person name="Goker M."/>
            <person name="Bristow J."/>
            <person name="Eisen J.A."/>
            <person name="Markowitz V."/>
            <person name="Hugenholtz P."/>
            <person name="Kyrpides N.C."/>
            <person name="Klenk H.P."/>
            <person name="Woyke T."/>
        </authorList>
    </citation>
    <scope>NUCLEOTIDE SEQUENCE [LARGE SCALE GENOMIC DNA]</scope>
    <source>
        <strain evidence="2">ATCC 27775 / DSM 1100 / LMG 10767 / O</strain>
    </source>
</reference>
<name>F4KZM5_HALH1</name>
<reference key="2">
    <citation type="submission" date="2011-04" db="EMBL/GenBank/DDBJ databases">
        <title>Complete sequence of chromosome of Haliscomenobacter hydrossis DSM 1100.</title>
        <authorList>
            <consortium name="US DOE Joint Genome Institute (JGI-PGF)"/>
            <person name="Lucas S."/>
            <person name="Han J."/>
            <person name="Lapidus A."/>
            <person name="Bruce D."/>
            <person name="Goodwin L."/>
            <person name="Pitluck S."/>
            <person name="Peters L."/>
            <person name="Kyrpides N."/>
            <person name="Mavromatis K."/>
            <person name="Ivanova N."/>
            <person name="Ovchinnikova G."/>
            <person name="Pagani I."/>
            <person name="Daligault H."/>
            <person name="Detter J.C."/>
            <person name="Han C."/>
            <person name="Land M."/>
            <person name="Hauser L."/>
            <person name="Markowitz V."/>
            <person name="Cheng J.-F."/>
            <person name="Hugenholtz P."/>
            <person name="Woyke T."/>
            <person name="Wu D."/>
            <person name="Verbarg S."/>
            <person name="Frueling A."/>
            <person name="Brambilla E."/>
            <person name="Klenk H.-P."/>
            <person name="Eisen J.A."/>
        </authorList>
    </citation>
    <scope>NUCLEOTIDE SEQUENCE</scope>
    <source>
        <strain>DSM 1100</strain>
    </source>
</reference>
<dbReference type="KEGG" id="hhy:Halhy_2591"/>
<keyword evidence="2" id="KW-1185">Reference proteome</keyword>
<dbReference type="AlphaFoldDB" id="F4KZM5"/>
<sequence>MFGSEKMNTYFCPTTKVLVQNTFTPLSFAIGQPQPERQALSVLSRMINPQKIILLFLSIFNWVIQQV</sequence>
<accession>F4KZM5</accession>
<evidence type="ECO:0000313" key="1">
    <source>
        <dbReference type="EMBL" id="AEE50461.1"/>
    </source>
</evidence>
<organism evidence="1 2">
    <name type="scientific">Haliscomenobacter hydrossis (strain ATCC 27775 / DSM 1100 / LMG 10767 / O)</name>
    <dbReference type="NCBI Taxonomy" id="760192"/>
    <lineage>
        <taxon>Bacteria</taxon>
        <taxon>Pseudomonadati</taxon>
        <taxon>Bacteroidota</taxon>
        <taxon>Saprospiria</taxon>
        <taxon>Saprospirales</taxon>
        <taxon>Haliscomenobacteraceae</taxon>
        <taxon>Haliscomenobacter</taxon>
    </lineage>
</organism>
<gene>
    <name evidence="1" type="ordered locus">Halhy_2591</name>
</gene>
<dbReference type="HOGENOM" id="CLU_2806488_0_0_10"/>
<dbReference type="Proteomes" id="UP000008461">
    <property type="component" value="Chromosome"/>
</dbReference>
<dbReference type="EMBL" id="CP002691">
    <property type="protein sequence ID" value="AEE50461.1"/>
    <property type="molecule type" value="Genomic_DNA"/>
</dbReference>